<keyword evidence="1" id="KW-0732">Signal</keyword>
<organism evidence="2 3">
    <name type="scientific">Bacteroides reticulotermitis</name>
    <dbReference type="NCBI Taxonomy" id="1133319"/>
    <lineage>
        <taxon>Bacteria</taxon>
        <taxon>Pseudomonadati</taxon>
        <taxon>Bacteroidota</taxon>
        <taxon>Bacteroidia</taxon>
        <taxon>Bacteroidales</taxon>
        <taxon>Bacteroidaceae</taxon>
        <taxon>Bacteroides</taxon>
    </lineage>
</organism>
<evidence type="ECO:0000313" key="3">
    <source>
        <dbReference type="Proteomes" id="UP000560658"/>
    </source>
</evidence>
<dbReference type="AlphaFoldDB" id="A0A840CT54"/>
<dbReference type="EMBL" id="JACIER010000001">
    <property type="protein sequence ID" value="MBB4042486.1"/>
    <property type="molecule type" value="Genomic_DNA"/>
</dbReference>
<dbReference type="Proteomes" id="UP000560658">
    <property type="component" value="Unassembled WGS sequence"/>
</dbReference>
<reference evidence="2" key="1">
    <citation type="submission" date="2020-08" db="EMBL/GenBank/DDBJ databases">
        <title>Genomic Encyclopedia of Type Strains, Phase IV (KMG-IV): sequencing the most valuable type-strain genomes for metagenomic binning, comparative biology and taxonomic classification.</title>
        <authorList>
            <person name="Goeker M."/>
        </authorList>
    </citation>
    <scope>NUCLEOTIDE SEQUENCE [LARGE SCALE GENOMIC DNA]</scope>
    <source>
        <strain evidence="2">DSM 105720</strain>
    </source>
</reference>
<comment type="caution">
    <text evidence="2">The sequence shown here is derived from an EMBL/GenBank/DDBJ whole genome shotgun (WGS) entry which is preliminary data.</text>
</comment>
<dbReference type="Gene3D" id="2.60.40.10">
    <property type="entry name" value="Immunoglobulins"/>
    <property type="match status" value="1"/>
</dbReference>
<evidence type="ECO:0000313" key="2">
    <source>
        <dbReference type="EMBL" id="MBB4042486.1"/>
    </source>
</evidence>
<protein>
    <recommendedName>
        <fullName evidence="4">DUF4906 domain-containing protein</fullName>
    </recommendedName>
</protein>
<dbReference type="InterPro" id="IPR013783">
    <property type="entry name" value="Ig-like_fold"/>
</dbReference>
<evidence type="ECO:0008006" key="4">
    <source>
        <dbReference type="Google" id="ProtNLM"/>
    </source>
</evidence>
<accession>A0A840CT54</accession>
<name>A0A840CT54_9BACE</name>
<keyword evidence="3" id="KW-1185">Reference proteome</keyword>
<dbReference type="RefSeq" id="WP_183207554.1">
    <property type="nucleotide sequence ID" value="NZ_JACIER010000001.1"/>
</dbReference>
<evidence type="ECO:0000256" key="1">
    <source>
        <dbReference type="SAM" id="SignalP"/>
    </source>
</evidence>
<sequence>MQKLFYAPLFLLMAYICWGCSADRDDFHSLGTGKDTRLTFSVSLPTKANTYSLKPTNENNVSSIYVLAFKYQTNRYELADWSQAPESDIWDNGDSNKKKFTITFTRLKKGDSYKFVLLANAKDEVDALFQDGVTVGAEKNTTLQKVQLSGITHWNVDPSTDPSSSYRDIPMWGETPSHNGTGDMAVSQDMNITGLKLLRMVARINVRVDDANATSASSYFKLKSVDLYNVHQNGRVVPDMKKLVDGSMSKVTTPTIAKDSEVTKGPIVYDGSMAGCAVSDAELSNTIYTFETEVPRDGNKKVLYDKLTCLVIGGQFESDTKTTYYRVNLNKKESGDKVTYLDVLRNHTYNIKIVKIKGSGYDTSKEAFDAKAINMEAEVVGWDDGEVGEINESGGYRLALSPGSIFEFYRNGDPQIVNIKTDYPGGWKVVGVTEADKKTPIDPNTGWLKVDKLMNAAQGKDGSKVPMTLTVALNETGENRVGYIYIQYANTKIYLTVNQSTEDEVSIEVTSNGQVVSELLFTSMDETISQKLNIKWSPKGRDLSVVNSNFGNYKPFVGTGVPVLGETTISGGTGNYTYTITPTAFTEKEKESPLEKISKLDFTTTDGIRSVSASVFIRHVNYTLSTNVKTYYDSNGSTYTLNIKSNADWRIKSIERSSDKLLNIQTTDNLKVGTTGDANLSTGTDVRFTVIKEELSGIRGTVDVVFESTDNPKKFADKTITLKIIGGYYPKKHGGWAGSNIYWDGTKLTFDDVGVKTREKYQGVFFNWGSLWGIASAPNDGESLKWGHNVNLYAPGGVQTTYDNWATWPRVEEAITIYNVPEGKEHRDRAYLYEVTDLTGSTGIGDICRYLTEKGTNGLLHGKKWRMPTSNEFTDFKVDETTLSFANLPLTSAEGASGERKLNYGLTSKENVFFPNSGYRVNNSGTLRNISLEGYYWSSTPSQNYYLNAYALNFFKTSDSVPTIGDHYDAGQRKSGFSVRCVVDEK</sequence>
<feature type="chain" id="PRO_5032427978" description="DUF4906 domain-containing protein" evidence="1">
    <location>
        <begin position="23"/>
        <end position="986"/>
    </location>
</feature>
<gene>
    <name evidence="2" type="ORF">GGR06_000245</name>
</gene>
<proteinExistence type="predicted"/>
<feature type="signal peptide" evidence="1">
    <location>
        <begin position="1"/>
        <end position="22"/>
    </location>
</feature>